<organism evidence="1 2">
    <name type="scientific">Saccharothrix saharensis</name>
    <dbReference type="NCBI Taxonomy" id="571190"/>
    <lineage>
        <taxon>Bacteria</taxon>
        <taxon>Bacillati</taxon>
        <taxon>Actinomycetota</taxon>
        <taxon>Actinomycetes</taxon>
        <taxon>Pseudonocardiales</taxon>
        <taxon>Pseudonocardiaceae</taxon>
        <taxon>Saccharothrix</taxon>
    </lineage>
</organism>
<sequence length="69" mass="8026">MLTFEFCTIEWLWTEHSIRITHPGGQEDFVTGSFPEVTKVLTAMGTRGWDVAACAAYDNWLFWTMRRPL</sequence>
<accession>A0A543JP64</accession>
<dbReference type="OrthoDB" id="3540404at2"/>
<proteinExistence type="predicted"/>
<reference evidence="1 2" key="1">
    <citation type="submission" date="2019-06" db="EMBL/GenBank/DDBJ databases">
        <title>Sequencing the genomes of 1000 actinobacteria strains.</title>
        <authorList>
            <person name="Klenk H.-P."/>
        </authorList>
    </citation>
    <scope>NUCLEOTIDE SEQUENCE [LARGE SCALE GENOMIC DNA]</scope>
    <source>
        <strain evidence="1 2">DSM 45456</strain>
    </source>
</reference>
<dbReference type="Proteomes" id="UP000316628">
    <property type="component" value="Unassembled WGS sequence"/>
</dbReference>
<evidence type="ECO:0008006" key="3">
    <source>
        <dbReference type="Google" id="ProtNLM"/>
    </source>
</evidence>
<keyword evidence="2" id="KW-1185">Reference proteome</keyword>
<comment type="caution">
    <text evidence="1">The sequence shown here is derived from an EMBL/GenBank/DDBJ whole genome shotgun (WGS) entry which is preliminary data.</text>
</comment>
<protein>
    <recommendedName>
        <fullName evidence="3">DUF4177 domain-containing protein</fullName>
    </recommendedName>
</protein>
<evidence type="ECO:0000313" key="1">
    <source>
        <dbReference type="EMBL" id="TQM84554.1"/>
    </source>
</evidence>
<dbReference type="EMBL" id="VFPP01000001">
    <property type="protein sequence ID" value="TQM84554.1"/>
    <property type="molecule type" value="Genomic_DNA"/>
</dbReference>
<dbReference type="RefSeq" id="WP_141982720.1">
    <property type="nucleotide sequence ID" value="NZ_VFPP01000001.1"/>
</dbReference>
<evidence type="ECO:0000313" key="2">
    <source>
        <dbReference type="Proteomes" id="UP000316628"/>
    </source>
</evidence>
<name>A0A543JP64_9PSEU</name>
<dbReference type="AlphaFoldDB" id="A0A543JP64"/>
<gene>
    <name evidence="1" type="ORF">FHX81_7009</name>
</gene>